<reference evidence="2 3" key="1">
    <citation type="submission" date="2017-05" db="EMBL/GenBank/DDBJ databases">
        <authorList>
            <person name="Varghese N."/>
            <person name="Submissions S."/>
        </authorList>
    </citation>
    <scope>NUCLEOTIDE SEQUENCE [LARGE SCALE GENOMIC DNA]</scope>
    <source>
        <strain evidence="2 3">DSM 21985</strain>
    </source>
</reference>
<dbReference type="OrthoDB" id="9554228at2"/>
<evidence type="ECO:0000256" key="1">
    <source>
        <dbReference type="SAM" id="MobiDB-lite"/>
    </source>
</evidence>
<accession>A0A521EVS5</accession>
<dbReference type="EMBL" id="FXTP01000013">
    <property type="protein sequence ID" value="SMO87200.1"/>
    <property type="molecule type" value="Genomic_DNA"/>
</dbReference>
<name>A0A521EVS5_9BACT</name>
<proteinExistence type="predicted"/>
<evidence type="ECO:0000313" key="2">
    <source>
        <dbReference type="EMBL" id="SMO87200.1"/>
    </source>
</evidence>
<keyword evidence="3" id="KW-1185">Reference proteome</keyword>
<organism evidence="2 3">
    <name type="scientific">Gracilimonas mengyeensis</name>
    <dbReference type="NCBI Taxonomy" id="1302730"/>
    <lineage>
        <taxon>Bacteria</taxon>
        <taxon>Pseudomonadati</taxon>
        <taxon>Balneolota</taxon>
        <taxon>Balneolia</taxon>
        <taxon>Balneolales</taxon>
        <taxon>Balneolaceae</taxon>
        <taxon>Gracilimonas</taxon>
    </lineage>
</organism>
<dbReference type="AlphaFoldDB" id="A0A521EVS5"/>
<feature type="region of interest" description="Disordered" evidence="1">
    <location>
        <begin position="1"/>
        <end position="30"/>
    </location>
</feature>
<gene>
    <name evidence="2" type="ORF">SAMN06265219_113135</name>
</gene>
<dbReference type="RefSeq" id="WP_142455431.1">
    <property type="nucleotide sequence ID" value="NZ_FXTP01000013.1"/>
</dbReference>
<dbReference type="Proteomes" id="UP000317557">
    <property type="component" value="Unassembled WGS sequence"/>
</dbReference>
<evidence type="ECO:0000313" key="3">
    <source>
        <dbReference type="Proteomes" id="UP000317557"/>
    </source>
</evidence>
<protein>
    <submittedName>
        <fullName evidence="2">Uncharacterized protein</fullName>
    </submittedName>
</protein>
<sequence>MGLFNKFFGSPKSNKNPLDDKPPIYGGDGKTEENAAVINCASMGTANRLMNRFISEKHGEFEKDWNRTIEFFLKNEESKTPRIRVIGVECSDGAEYQYYFDVSRPMKVANKMLGLD</sequence>